<feature type="region of interest" description="Disordered" evidence="1">
    <location>
        <begin position="572"/>
        <end position="603"/>
    </location>
</feature>
<organism evidence="2 3">
    <name type="scientific">Heliocybe sulcata</name>
    <dbReference type="NCBI Taxonomy" id="5364"/>
    <lineage>
        <taxon>Eukaryota</taxon>
        <taxon>Fungi</taxon>
        <taxon>Dikarya</taxon>
        <taxon>Basidiomycota</taxon>
        <taxon>Agaricomycotina</taxon>
        <taxon>Agaricomycetes</taxon>
        <taxon>Gloeophyllales</taxon>
        <taxon>Gloeophyllaceae</taxon>
        <taxon>Heliocybe</taxon>
    </lineage>
</organism>
<dbReference type="Proteomes" id="UP000305948">
    <property type="component" value="Unassembled WGS sequence"/>
</dbReference>
<feature type="region of interest" description="Disordered" evidence="1">
    <location>
        <begin position="127"/>
        <end position="155"/>
    </location>
</feature>
<dbReference type="AlphaFoldDB" id="A0A5C3N3W3"/>
<dbReference type="EMBL" id="ML213510">
    <property type="protein sequence ID" value="TFK51772.1"/>
    <property type="molecule type" value="Genomic_DNA"/>
</dbReference>
<gene>
    <name evidence="2" type="ORF">OE88DRAFT_1466878</name>
</gene>
<evidence type="ECO:0000256" key="1">
    <source>
        <dbReference type="SAM" id="MobiDB-lite"/>
    </source>
</evidence>
<feature type="compositionally biased region" description="Basic and acidic residues" evidence="1">
    <location>
        <begin position="587"/>
        <end position="596"/>
    </location>
</feature>
<protein>
    <submittedName>
        <fullName evidence="2">Uncharacterized protein</fullName>
    </submittedName>
</protein>
<reference evidence="2 3" key="1">
    <citation type="journal article" date="2019" name="Nat. Ecol. Evol.">
        <title>Megaphylogeny resolves global patterns of mushroom evolution.</title>
        <authorList>
            <person name="Varga T."/>
            <person name="Krizsan K."/>
            <person name="Foldi C."/>
            <person name="Dima B."/>
            <person name="Sanchez-Garcia M."/>
            <person name="Sanchez-Ramirez S."/>
            <person name="Szollosi G.J."/>
            <person name="Szarkandi J.G."/>
            <person name="Papp V."/>
            <person name="Albert L."/>
            <person name="Andreopoulos W."/>
            <person name="Angelini C."/>
            <person name="Antonin V."/>
            <person name="Barry K.W."/>
            <person name="Bougher N.L."/>
            <person name="Buchanan P."/>
            <person name="Buyck B."/>
            <person name="Bense V."/>
            <person name="Catcheside P."/>
            <person name="Chovatia M."/>
            <person name="Cooper J."/>
            <person name="Damon W."/>
            <person name="Desjardin D."/>
            <person name="Finy P."/>
            <person name="Geml J."/>
            <person name="Haridas S."/>
            <person name="Hughes K."/>
            <person name="Justo A."/>
            <person name="Karasinski D."/>
            <person name="Kautmanova I."/>
            <person name="Kiss B."/>
            <person name="Kocsube S."/>
            <person name="Kotiranta H."/>
            <person name="LaButti K.M."/>
            <person name="Lechner B.E."/>
            <person name="Liimatainen K."/>
            <person name="Lipzen A."/>
            <person name="Lukacs Z."/>
            <person name="Mihaltcheva S."/>
            <person name="Morgado L.N."/>
            <person name="Niskanen T."/>
            <person name="Noordeloos M.E."/>
            <person name="Ohm R.A."/>
            <person name="Ortiz-Santana B."/>
            <person name="Ovrebo C."/>
            <person name="Racz N."/>
            <person name="Riley R."/>
            <person name="Savchenko A."/>
            <person name="Shiryaev A."/>
            <person name="Soop K."/>
            <person name="Spirin V."/>
            <person name="Szebenyi C."/>
            <person name="Tomsovsky M."/>
            <person name="Tulloss R.E."/>
            <person name="Uehling J."/>
            <person name="Grigoriev I.V."/>
            <person name="Vagvolgyi C."/>
            <person name="Papp T."/>
            <person name="Martin F.M."/>
            <person name="Miettinen O."/>
            <person name="Hibbett D.S."/>
            <person name="Nagy L.G."/>
        </authorList>
    </citation>
    <scope>NUCLEOTIDE SEQUENCE [LARGE SCALE GENOMIC DNA]</scope>
    <source>
        <strain evidence="2 3">OMC1185</strain>
    </source>
</reference>
<dbReference type="OrthoDB" id="3331233at2759"/>
<evidence type="ECO:0000313" key="2">
    <source>
        <dbReference type="EMBL" id="TFK51772.1"/>
    </source>
</evidence>
<accession>A0A5C3N3W3</accession>
<evidence type="ECO:0000313" key="3">
    <source>
        <dbReference type="Proteomes" id="UP000305948"/>
    </source>
</evidence>
<proteinExistence type="predicted"/>
<feature type="compositionally biased region" description="Basic and acidic residues" evidence="1">
    <location>
        <begin position="127"/>
        <end position="140"/>
    </location>
</feature>
<sequence>MNSNCIKTASALYALRAIPPPSGPPFWSGSSSRLPVYWQRPRQPPAGAASGLGFWSTTRTSLCSPFDAERSLTEKATDEGGILKLADVRKAFGSVSLLPLSPASPTAEGLLVATASVTSLLSLDSAKEGEMDGRLEERDSSVYSDNSDSTDDRRSHLEISLAPSQSLAAGTASLGQNISQSLSDGSVSLSLSSASTTTGLKRLAPEDPGASLETPLLSRSPLVSACSVLSGIVALVQDESSFQAASAVPPVSSGSPDPVLLPRQATVYGETQLSPEASSFVMAGVSTLLIDDPSPPEESHPAPVMAAPAETESLTTGSWYASASEASVWVEENTVSALKQSLRKLEEDDEQREAVGLVKAPHVLIFEDREGVNVLPGLLKAVEGVVAVEVVELSEAEAPKPGSRTEDVKVPENVAPTRAPEDDWRVPSACVCAAARSTHRRPYVRFGEENRRPGCAPDTLPVSLRWLLARPAFGLVEEAPRLRSYTPAGTPARAIASTMRIKTRPSPSRTPGGSPPRTEKSTKTRTPCKHLIRARSWLAAVAVVDNVFLLDSGSSSELDVLENLLCTLPKTKRRARRPSLKPCSARRAVERQEPRRSTKRLLRRRSDDLDIKVVENQVRHAGLKMCPEVLPPVQLPLDALGLPPPQLFKTPAAEVVRRALSTSTHVRASAKDTPSSCISLEAWSVDFQDSALTAPVQASVRSTPTSSGGAFQHLEVPAMKHVVDVSPDVAEMGSTFADAAAPDIEMASPLGSVQDSCELVVTSSGALSQDGMEVDGEDDSRQHPFFVSFPTGVSPNQWPLCSGPETPSVLFPEPMLVDSPTTPYLESLDVHMEVLVSHSTDIEMRSACANGGTTGDLDLMDWEPIHTYLSCPESRGLGGHELSSEVASFRCIDRL</sequence>
<name>A0A5C3N3W3_9AGAM</name>
<keyword evidence="3" id="KW-1185">Reference proteome</keyword>
<feature type="compositionally biased region" description="Low complexity" evidence="1">
    <location>
        <begin position="504"/>
        <end position="516"/>
    </location>
</feature>
<feature type="region of interest" description="Disordered" evidence="1">
    <location>
        <begin position="493"/>
        <end position="525"/>
    </location>
</feature>